<keyword evidence="1" id="KW-0472">Membrane</keyword>
<reference evidence="2" key="1">
    <citation type="journal article" date="2023" name="Nat. Commun.">
        <title>Diploid and tetraploid genomes of Acorus and the evolution of monocots.</title>
        <authorList>
            <person name="Ma L."/>
            <person name="Liu K.W."/>
            <person name="Li Z."/>
            <person name="Hsiao Y.Y."/>
            <person name="Qi Y."/>
            <person name="Fu T."/>
            <person name="Tang G.D."/>
            <person name="Zhang D."/>
            <person name="Sun W.H."/>
            <person name="Liu D.K."/>
            <person name="Li Y."/>
            <person name="Chen G.Z."/>
            <person name="Liu X.D."/>
            <person name="Liao X.Y."/>
            <person name="Jiang Y.T."/>
            <person name="Yu X."/>
            <person name="Hao Y."/>
            <person name="Huang J."/>
            <person name="Zhao X.W."/>
            <person name="Ke S."/>
            <person name="Chen Y.Y."/>
            <person name="Wu W.L."/>
            <person name="Hsu J.L."/>
            <person name="Lin Y.F."/>
            <person name="Huang M.D."/>
            <person name="Li C.Y."/>
            <person name="Huang L."/>
            <person name="Wang Z.W."/>
            <person name="Zhao X."/>
            <person name="Zhong W.Y."/>
            <person name="Peng D.H."/>
            <person name="Ahmad S."/>
            <person name="Lan S."/>
            <person name="Zhang J.S."/>
            <person name="Tsai W.C."/>
            <person name="Van de Peer Y."/>
            <person name="Liu Z.J."/>
        </authorList>
    </citation>
    <scope>NUCLEOTIDE SEQUENCE</scope>
    <source>
        <strain evidence="2">SCP</strain>
    </source>
</reference>
<dbReference type="AlphaFoldDB" id="A0AAV9BFA7"/>
<proteinExistence type="predicted"/>
<evidence type="ECO:0000313" key="2">
    <source>
        <dbReference type="EMBL" id="KAK1274703.1"/>
    </source>
</evidence>
<reference evidence="2" key="2">
    <citation type="submission" date="2023-06" db="EMBL/GenBank/DDBJ databases">
        <authorList>
            <person name="Ma L."/>
            <person name="Liu K.-W."/>
            <person name="Li Z."/>
            <person name="Hsiao Y.-Y."/>
            <person name="Qi Y."/>
            <person name="Fu T."/>
            <person name="Tang G."/>
            <person name="Zhang D."/>
            <person name="Sun W.-H."/>
            <person name="Liu D.-K."/>
            <person name="Li Y."/>
            <person name="Chen G.-Z."/>
            <person name="Liu X.-D."/>
            <person name="Liao X.-Y."/>
            <person name="Jiang Y.-T."/>
            <person name="Yu X."/>
            <person name="Hao Y."/>
            <person name="Huang J."/>
            <person name="Zhao X.-W."/>
            <person name="Ke S."/>
            <person name="Chen Y.-Y."/>
            <person name="Wu W.-L."/>
            <person name="Hsu J.-L."/>
            <person name="Lin Y.-F."/>
            <person name="Huang M.-D."/>
            <person name="Li C.-Y."/>
            <person name="Huang L."/>
            <person name="Wang Z.-W."/>
            <person name="Zhao X."/>
            <person name="Zhong W.-Y."/>
            <person name="Peng D.-H."/>
            <person name="Ahmad S."/>
            <person name="Lan S."/>
            <person name="Zhang J.-S."/>
            <person name="Tsai W.-C."/>
            <person name="Van De Peer Y."/>
            <person name="Liu Z.-J."/>
        </authorList>
    </citation>
    <scope>NUCLEOTIDE SEQUENCE</scope>
    <source>
        <strain evidence="2">SCP</strain>
        <tissue evidence="2">Leaves</tissue>
    </source>
</reference>
<sequence>MDVSFSDIEGLWEAGKRMRKRGDRSIRAKFTLSFILAVMWAIWLTRNQALFQGSTPYVENTWNSVIPGANNSMSHPIRRVKDERLLETFY</sequence>
<dbReference type="EMBL" id="JAUJYN010000003">
    <property type="protein sequence ID" value="KAK1274703.1"/>
    <property type="molecule type" value="Genomic_DNA"/>
</dbReference>
<protein>
    <submittedName>
        <fullName evidence="2">Uncharacterized protein</fullName>
    </submittedName>
</protein>
<organism evidence="2 3">
    <name type="scientific">Acorus gramineus</name>
    <name type="common">Dwarf sweet flag</name>
    <dbReference type="NCBI Taxonomy" id="55184"/>
    <lineage>
        <taxon>Eukaryota</taxon>
        <taxon>Viridiplantae</taxon>
        <taxon>Streptophyta</taxon>
        <taxon>Embryophyta</taxon>
        <taxon>Tracheophyta</taxon>
        <taxon>Spermatophyta</taxon>
        <taxon>Magnoliopsida</taxon>
        <taxon>Liliopsida</taxon>
        <taxon>Acoraceae</taxon>
        <taxon>Acorus</taxon>
    </lineage>
</organism>
<keyword evidence="1" id="KW-1133">Transmembrane helix</keyword>
<gene>
    <name evidence="2" type="ORF">QJS04_geneDACA015935</name>
</gene>
<keyword evidence="3" id="KW-1185">Reference proteome</keyword>
<comment type="caution">
    <text evidence="2">The sequence shown here is derived from an EMBL/GenBank/DDBJ whole genome shotgun (WGS) entry which is preliminary data.</text>
</comment>
<feature type="transmembrane region" description="Helical" evidence="1">
    <location>
        <begin position="26"/>
        <end position="44"/>
    </location>
</feature>
<accession>A0AAV9BFA7</accession>
<keyword evidence="1" id="KW-0812">Transmembrane</keyword>
<name>A0AAV9BFA7_ACOGR</name>
<dbReference type="Proteomes" id="UP001179952">
    <property type="component" value="Unassembled WGS sequence"/>
</dbReference>
<evidence type="ECO:0000256" key="1">
    <source>
        <dbReference type="SAM" id="Phobius"/>
    </source>
</evidence>
<evidence type="ECO:0000313" key="3">
    <source>
        <dbReference type="Proteomes" id="UP001179952"/>
    </source>
</evidence>